<keyword evidence="6 13" id="KW-0808">Transferase</keyword>
<feature type="domain" description="Phosphatidylglycerol lysyltransferase C-terminal" evidence="14">
    <location>
        <begin position="529"/>
        <end position="820"/>
    </location>
</feature>
<protein>
    <recommendedName>
        <fullName evidence="4 13">Phosphatidylglycerol lysyltransferase</fullName>
        <ecNumber evidence="3 13">2.3.2.3</ecNumber>
    </recommendedName>
    <alternativeName>
        <fullName evidence="13">Lysylphosphatidylglycerol synthase</fullName>
    </alternativeName>
</protein>
<evidence type="ECO:0000256" key="5">
    <source>
        <dbReference type="ARBA" id="ARBA00022475"/>
    </source>
</evidence>
<evidence type="ECO:0000256" key="3">
    <source>
        <dbReference type="ARBA" id="ARBA00012014"/>
    </source>
</evidence>
<dbReference type="GO" id="GO:0006629">
    <property type="term" value="P:lipid metabolic process"/>
    <property type="evidence" value="ECO:0007669"/>
    <property type="project" value="UniProtKB-KW"/>
</dbReference>
<dbReference type="EC" id="2.3.2.3" evidence="3 13"/>
<dbReference type="GO" id="GO:0005886">
    <property type="term" value="C:plasma membrane"/>
    <property type="evidence" value="ECO:0007669"/>
    <property type="project" value="UniProtKB-SubCell"/>
</dbReference>
<evidence type="ECO:0000256" key="7">
    <source>
        <dbReference type="ARBA" id="ARBA00022692"/>
    </source>
</evidence>
<comment type="function">
    <text evidence="13">Catalyzes the transfer of a lysyl group from L-lysyl-tRNA(Lys) to membrane-bound phosphatidylglycerol (PG), which produces lysylphosphatidylglycerol (LPG), a major component of the bacterial membrane with a positive net charge. LPG synthesis contributes to bacterial virulence as it is involved in the resistance mechanism against cationic antimicrobial peptides (CAMP) produces by the host's immune system (defensins, cathelicidins) and by the competing microorganisms.</text>
</comment>
<dbReference type="PANTHER" id="PTHR34697:SF2">
    <property type="entry name" value="PHOSPHATIDYLGLYCEROL LYSYLTRANSFERASE"/>
    <property type="match status" value="1"/>
</dbReference>
<dbReference type="EMBL" id="PYZR01000142">
    <property type="protein sequence ID" value="PTF65563.1"/>
    <property type="molecule type" value="Genomic_DNA"/>
</dbReference>
<feature type="transmembrane region" description="Helical" evidence="13">
    <location>
        <begin position="165"/>
        <end position="185"/>
    </location>
</feature>
<feature type="transmembrane region" description="Helical" evidence="13">
    <location>
        <begin position="367"/>
        <end position="385"/>
    </location>
</feature>
<dbReference type="InterPro" id="IPR051211">
    <property type="entry name" value="PG_lysyltransferase"/>
</dbReference>
<name>A0A2T4LQE9_9STAP</name>
<evidence type="ECO:0000256" key="1">
    <source>
        <dbReference type="ARBA" id="ARBA00004651"/>
    </source>
</evidence>
<feature type="transmembrane region" description="Helical" evidence="13">
    <location>
        <begin position="397"/>
        <end position="416"/>
    </location>
</feature>
<feature type="transmembrane region" description="Helical" evidence="13">
    <location>
        <begin position="90"/>
        <end position="115"/>
    </location>
</feature>
<dbReference type="InterPro" id="IPR022791">
    <property type="entry name" value="L-PG_synthase/AglD"/>
</dbReference>
<sequence>MSKKLGNKILTIMKVIFALSLFIFVAFTLYKELANINLKETIHSIKDINSVWLVVLFMSGGLAILILSMYDVILAKVLHLKISLVKTVRIGYIVNALNAVLGFGGFIGASVRFLLYKDTTEDKKGLLHTISIVLISMLTGLSMLSILVVFHVFDVRHVFSPFPWVRWLMYIVALFLPIFIFFTIWKPVNKNSKLTGIYCTIVSSIEWMIAALVLYMALLIVGIHVHFPVFMGIFIIGALSGLMSFIPGGFGTFDLVLLLGLKSLNIPEEKIVLALLLYRLAYYLFPVLIALILSTFEFRNTAKRYWDDSKIMIPVKDMSSLLASYQKDILTRIPAFSIALLLLFTSVLFFFNNITIIYDGLYSNNHAFYYIIASIHTCACLLLLLNVIGVYHLSKRALLFAICSIIIIFSVTVYTYPSLILLSWLITMFVMLVLFYRSARVIKRPFRYTKLLSSVIIGALVLFINHVFIKNTFYTLDIYHLEVDTSLLRYYFWFTIITVVIIVSVIVWWFEARFKSAGSDHNLEQCETIIQKFGGNYLSHLIYSGDKKFFFNEQQDAFVMYRYKRNAYIVLGDPIGNSASFHELLETFYNEAHYLGYDIIFYQVTDKYMSIYHDFGNQFFKLGEEAIIDLSTFTTSGKKKRGLRATLNKLEDLGCNFEMLEPPFSQNIFDELKQISDDWLSGSTEMQFSVGNFSEHYISQAPIGVIRDKEKVIIGFCTFMPVNDNSTLSIDLIRWKSDASLPLMDSLYLHMLLWAKANHYQYFNMGMATLSNVAKVPFSFYRERLAGRIFEHFNGLYRFQGLRRYKEKFNPNWQPRFFVYRKGNSLWVSMTKVMRVIRKK</sequence>
<feature type="transmembrane region" description="Helical" evidence="13">
    <location>
        <begin position="451"/>
        <end position="470"/>
    </location>
</feature>
<feature type="transmembrane region" description="Helical" evidence="13">
    <location>
        <begin position="490"/>
        <end position="510"/>
    </location>
</feature>
<evidence type="ECO:0000313" key="16">
    <source>
        <dbReference type="Proteomes" id="UP000241208"/>
    </source>
</evidence>
<keyword evidence="11 13" id="KW-0046">Antibiotic resistance</keyword>
<evidence type="ECO:0000256" key="13">
    <source>
        <dbReference type="RuleBase" id="RU363042"/>
    </source>
</evidence>
<dbReference type="AlphaFoldDB" id="A0A2T4LQE9"/>
<dbReference type="InterPro" id="IPR016181">
    <property type="entry name" value="Acyl_CoA_acyltransferase"/>
</dbReference>
<feature type="transmembrane region" description="Helical" evidence="13">
    <location>
        <begin position="422"/>
        <end position="439"/>
    </location>
</feature>
<dbReference type="NCBIfam" id="NF033480">
    <property type="entry name" value="bifunc_MprF"/>
    <property type="match status" value="1"/>
</dbReference>
<dbReference type="PANTHER" id="PTHR34697">
    <property type="entry name" value="PHOSPHATIDYLGLYCEROL LYSYLTRANSFERASE"/>
    <property type="match status" value="1"/>
</dbReference>
<feature type="transmembrane region" description="Helical" evidence="13">
    <location>
        <begin position="333"/>
        <end position="355"/>
    </location>
</feature>
<evidence type="ECO:0000256" key="12">
    <source>
        <dbReference type="ARBA" id="ARBA00047540"/>
    </source>
</evidence>
<comment type="caution">
    <text evidence="15">The sequence shown here is derived from an EMBL/GenBank/DDBJ whole genome shotgun (WGS) entry which is preliminary data.</text>
</comment>
<feature type="transmembrane region" description="Helical" evidence="13">
    <location>
        <begin position="205"/>
        <end position="223"/>
    </location>
</feature>
<dbReference type="Pfam" id="PF03706">
    <property type="entry name" value="LPG_synthase_TM"/>
    <property type="match status" value="1"/>
</dbReference>
<dbReference type="SUPFAM" id="SSF55729">
    <property type="entry name" value="Acyl-CoA N-acyltransferases (Nat)"/>
    <property type="match status" value="1"/>
</dbReference>
<dbReference type="GO" id="GO:0050071">
    <property type="term" value="F:phosphatidylglycerol lysyltransferase activity"/>
    <property type="evidence" value="ECO:0007669"/>
    <property type="project" value="UniProtKB-EC"/>
</dbReference>
<dbReference type="RefSeq" id="WP_107523656.1">
    <property type="nucleotide sequence ID" value="NZ_JBOBEI010000001.1"/>
</dbReference>
<evidence type="ECO:0000256" key="4">
    <source>
        <dbReference type="ARBA" id="ARBA00021546"/>
    </source>
</evidence>
<evidence type="ECO:0000256" key="10">
    <source>
        <dbReference type="ARBA" id="ARBA00023136"/>
    </source>
</evidence>
<evidence type="ECO:0000313" key="15">
    <source>
        <dbReference type="EMBL" id="PTF65563.1"/>
    </source>
</evidence>
<evidence type="ECO:0000256" key="8">
    <source>
        <dbReference type="ARBA" id="ARBA00022989"/>
    </source>
</evidence>
<keyword evidence="5" id="KW-1003">Cell membrane</keyword>
<reference evidence="15 16" key="1">
    <citation type="journal article" date="2016" name="Front. Microbiol.">
        <title>Comprehensive Phylogenetic Analysis of Bovine Non-aureus Staphylococci Species Based on Whole-Genome Sequencing.</title>
        <authorList>
            <person name="Naushad S."/>
            <person name="Barkema H.W."/>
            <person name="Luby C."/>
            <person name="Condas L.A."/>
            <person name="Nobrega D.B."/>
            <person name="Carson D.A."/>
            <person name="De Buck J."/>
        </authorList>
    </citation>
    <scope>NUCLEOTIDE SEQUENCE [LARGE SCALE GENOMIC DNA]</scope>
    <source>
        <strain evidence="15 16">SNUC 3829</strain>
    </source>
</reference>
<dbReference type="Pfam" id="PF09924">
    <property type="entry name" value="LPG_synthase_C"/>
    <property type="match status" value="1"/>
</dbReference>
<accession>A0A2T4LQE9</accession>
<evidence type="ECO:0000256" key="2">
    <source>
        <dbReference type="ARBA" id="ARBA00008627"/>
    </source>
</evidence>
<feature type="transmembrane region" description="Helical" evidence="13">
    <location>
        <begin position="127"/>
        <end position="153"/>
    </location>
</feature>
<keyword evidence="7 13" id="KW-0812">Transmembrane</keyword>
<proteinExistence type="inferred from homology"/>
<evidence type="ECO:0000256" key="6">
    <source>
        <dbReference type="ARBA" id="ARBA00022679"/>
    </source>
</evidence>
<comment type="similarity">
    <text evidence="2 13">Belongs to the LPG synthase family.</text>
</comment>
<dbReference type="Proteomes" id="UP000241208">
    <property type="component" value="Unassembled WGS sequence"/>
</dbReference>
<evidence type="ECO:0000256" key="9">
    <source>
        <dbReference type="ARBA" id="ARBA00023098"/>
    </source>
</evidence>
<dbReference type="GO" id="GO:0055091">
    <property type="term" value="P:phospholipid homeostasis"/>
    <property type="evidence" value="ECO:0007669"/>
    <property type="project" value="TreeGrafter"/>
</dbReference>
<feature type="transmembrane region" description="Helical" evidence="13">
    <location>
        <begin position="50"/>
        <end position="70"/>
    </location>
</feature>
<keyword evidence="10 13" id="KW-0472">Membrane</keyword>
<gene>
    <name evidence="13 15" type="primary">mprF</name>
    <name evidence="15" type="ORF">BUY34_10610</name>
</gene>
<dbReference type="InterPro" id="IPR024320">
    <property type="entry name" value="LPG_synthase_C"/>
</dbReference>
<comment type="subcellular location">
    <subcellularLocation>
        <location evidence="1 13">Cell membrane</location>
        <topology evidence="1 13">Multi-pass membrane protein</topology>
    </subcellularLocation>
</comment>
<feature type="transmembrane region" description="Helical" evidence="13">
    <location>
        <begin position="271"/>
        <end position="296"/>
    </location>
</feature>
<evidence type="ECO:0000256" key="11">
    <source>
        <dbReference type="ARBA" id="ARBA00023251"/>
    </source>
</evidence>
<feature type="transmembrane region" description="Helical" evidence="13">
    <location>
        <begin position="230"/>
        <end position="251"/>
    </location>
</feature>
<dbReference type="GO" id="GO:0046677">
    <property type="term" value="P:response to antibiotic"/>
    <property type="evidence" value="ECO:0007669"/>
    <property type="project" value="UniProtKB-KW"/>
</dbReference>
<organism evidence="15 16">
    <name type="scientific">Staphylococcus cohnii</name>
    <dbReference type="NCBI Taxonomy" id="29382"/>
    <lineage>
        <taxon>Bacteria</taxon>
        <taxon>Bacillati</taxon>
        <taxon>Bacillota</taxon>
        <taxon>Bacilli</taxon>
        <taxon>Bacillales</taxon>
        <taxon>Staphylococcaceae</taxon>
        <taxon>Staphylococcus</taxon>
        <taxon>Staphylococcus cohnii species complex</taxon>
    </lineage>
</organism>
<comment type="catalytic activity">
    <reaction evidence="12 13">
        <text>L-lysyl-tRNA(Lys) + a 1,2-diacyl-sn-glycero-3-phospho-(1'-sn-glycerol) = a 1,2-diacyl-sn-glycero-3-phospho-1'-(3'-O-L-lysyl)-sn-glycerol + tRNA(Lys)</text>
        <dbReference type="Rhea" id="RHEA:10668"/>
        <dbReference type="Rhea" id="RHEA-COMP:9696"/>
        <dbReference type="Rhea" id="RHEA-COMP:9697"/>
        <dbReference type="ChEBI" id="CHEBI:64716"/>
        <dbReference type="ChEBI" id="CHEBI:75792"/>
        <dbReference type="ChEBI" id="CHEBI:78442"/>
        <dbReference type="ChEBI" id="CHEBI:78529"/>
        <dbReference type="EC" id="2.3.2.3"/>
    </reaction>
</comment>
<feature type="transmembrane region" description="Helical" evidence="13">
    <location>
        <begin position="12"/>
        <end position="30"/>
    </location>
</feature>
<keyword evidence="8 13" id="KW-1133">Transmembrane helix</keyword>
<keyword evidence="9 13" id="KW-0443">Lipid metabolism</keyword>
<evidence type="ECO:0000259" key="14">
    <source>
        <dbReference type="Pfam" id="PF09924"/>
    </source>
</evidence>